<comment type="caution">
    <text evidence="3">The sequence shown here is derived from an EMBL/GenBank/DDBJ whole genome shotgun (WGS) entry which is preliminary data.</text>
</comment>
<feature type="region of interest" description="Disordered" evidence="1">
    <location>
        <begin position="668"/>
        <end position="691"/>
    </location>
</feature>
<dbReference type="GO" id="GO:0008017">
    <property type="term" value="F:microtubule binding"/>
    <property type="evidence" value="ECO:0007669"/>
    <property type="project" value="InterPro"/>
</dbReference>
<dbReference type="PANTHER" id="PTHR10623">
    <property type="entry name" value="MICROTUBULE-ASSOCIATED PROTEIN RP/EB FAMILY MEMBER"/>
    <property type="match status" value="1"/>
</dbReference>
<feature type="compositionally biased region" description="Polar residues" evidence="1">
    <location>
        <begin position="544"/>
        <end position="571"/>
    </location>
</feature>
<feature type="compositionally biased region" description="Basic and acidic residues" evidence="1">
    <location>
        <begin position="379"/>
        <end position="400"/>
    </location>
</feature>
<proteinExistence type="predicted"/>
<dbReference type="Proteomes" id="UP000295192">
    <property type="component" value="Unassembled WGS sequence"/>
</dbReference>
<evidence type="ECO:0000259" key="2">
    <source>
        <dbReference type="PROSITE" id="PS50021"/>
    </source>
</evidence>
<feature type="compositionally biased region" description="Polar residues" evidence="1">
    <location>
        <begin position="682"/>
        <end position="691"/>
    </location>
</feature>
<name>A0A484AW44_DRONA</name>
<dbReference type="InterPro" id="IPR036872">
    <property type="entry name" value="CH_dom_sf"/>
</dbReference>
<feature type="compositionally biased region" description="Polar residues" evidence="1">
    <location>
        <begin position="477"/>
        <end position="486"/>
    </location>
</feature>
<sequence length="814" mass="89471">MEEFTEGPDKYVKNVLLLKKDTCSVRELIIWINKQLLCEIKELSELTAGDIYCQIVHKVAPRVMPMERVFLNTNVTHEIESNYNILRNALDKLHIHKNIHHHDLAKGIGHYEFMTWLYKFCTVNCRSDSYDAVAERKGQPIGLKKIISATKPTVDPTAHLRRSTSIVSSNGDKEDVAYRSNSLFAIDDKNGEGTDGYVDLDQPKISSNRRSTQKRSASKAGFIKPTVASVSKLAVPGEAKPPGGPKLERSLSGIHSKAGKATQQSKESAQGKPDQAPQAKPMPPTRSNTFLTGVSKPASAGGKRLERSLTVIHPKPWQQAGKATQQKELSQLKMDRGQPQSKQKKCEPTLKRSETFEKKSGTVAKKIISDQNNSQPNEPKSKLAESELAEPKSAEPESKLPKTGQETAEENPEPHVQVKPEPIDVKRKTSHVQLPKFELKWDPTLSKMEPVKGSPVPLGMTPAKRIHFKRIQRKENASPSASTRNPAQRRLNDKRNAVAAEDLVSDKVLAACEPIRLLGNAASLKSMEHLNFSSILEAARQPDEPSTSQAATQESDSDSSLPQSANYTSELVANEPIAPNTESSGVPDGPQATASQPCQSLTNLEATGLNQAQNNKAGPLKVRFGSVEILAYSQDASVFANYTPKVAIAKHVIQSLSDQGAARLLASRNPKVTKKPAEAKPQPSNKTSSVTAKLFSQHNLPKSGSLLSLPANQAARGRLFEIPELGRPLASSSPILSALDECRFAELPPDSDSDDDVDDRVWNTRRQIALLKDKLTTVECILMKYCGESSTVLKKLKRYFRKQEVDEPFIMGTF</sequence>
<dbReference type="EMBL" id="LSRL02000506">
    <property type="protein sequence ID" value="TDG40696.1"/>
    <property type="molecule type" value="Genomic_DNA"/>
</dbReference>
<feature type="region of interest" description="Disordered" evidence="1">
    <location>
        <begin position="192"/>
        <end position="220"/>
    </location>
</feature>
<dbReference type="PROSITE" id="PS50021">
    <property type="entry name" value="CH"/>
    <property type="match status" value="1"/>
</dbReference>
<evidence type="ECO:0000256" key="1">
    <source>
        <dbReference type="SAM" id="MobiDB-lite"/>
    </source>
</evidence>
<feature type="region of interest" description="Disordered" evidence="1">
    <location>
        <begin position="469"/>
        <end position="494"/>
    </location>
</feature>
<keyword evidence="4" id="KW-1185">Reference proteome</keyword>
<feature type="region of interest" description="Disordered" evidence="1">
    <location>
        <begin position="539"/>
        <end position="596"/>
    </location>
</feature>
<reference evidence="3 4" key="1">
    <citation type="journal article" date="2019" name="J. Hered.">
        <title>An Improved Genome Assembly for Drosophila navojoa, the Basal Species in the mojavensis Cluster.</title>
        <authorList>
            <person name="Vanderlinde T."/>
            <person name="Dupim E.G."/>
            <person name="Nazario-Yepiz N.O."/>
            <person name="Carvalho A.B."/>
        </authorList>
    </citation>
    <scope>NUCLEOTIDE SEQUENCE [LARGE SCALE GENOMIC DNA]</scope>
    <source>
        <strain evidence="3">Navoj_Jal97</strain>
        <tissue evidence="3">Whole organism</tissue>
    </source>
</reference>
<dbReference type="InterPro" id="IPR001715">
    <property type="entry name" value="CH_dom"/>
</dbReference>
<dbReference type="Gene3D" id="1.10.418.10">
    <property type="entry name" value="Calponin-like domain"/>
    <property type="match status" value="1"/>
</dbReference>
<evidence type="ECO:0000313" key="4">
    <source>
        <dbReference type="Proteomes" id="UP000295192"/>
    </source>
</evidence>
<feature type="region of interest" description="Disordered" evidence="1">
    <location>
        <begin position="233"/>
        <end position="429"/>
    </location>
</feature>
<accession>A0A484AW44</accession>
<feature type="compositionally biased region" description="Basic and acidic residues" evidence="1">
    <location>
        <begin position="344"/>
        <end position="360"/>
    </location>
</feature>
<organism evidence="3 4">
    <name type="scientific">Drosophila navojoa</name>
    <name type="common">Fruit fly</name>
    <dbReference type="NCBI Taxonomy" id="7232"/>
    <lineage>
        <taxon>Eukaryota</taxon>
        <taxon>Metazoa</taxon>
        <taxon>Ecdysozoa</taxon>
        <taxon>Arthropoda</taxon>
        <taxon>Hexapoda</taxon>
        <taxon>Insecta</taxon>
        <taxon>Pterygota</taxon>
        <taxon>Neoptera</taxon>
        <taxon>Endopterygota</taxon>
        <taxon>Diptera</taxon>
        <taxon>Brachycera</taxon>
        <taxon>Muscomorpha</taxon>
        <taxon>Ephydroidea</taxon>
        <taxon>Drosophilidae</taxon>
        <taxon>Drosophila</taxon>
    </lineage>
</organism>
<evidence type="ECO:0000313" key="3">
    <source>
        <dbReference type="EMBL" id="TDG40696.1"/>
    </source>
</evidence>
<dbReference type="AlphaFoldDB" id="A0A484AW44"/>
<dbReference type="OrthoDB" id="7870873at2759"/>
<gene>
    <name evidence="3" type="ORF">AWZ03_012883</name>
</gene>
<feature type="compositionally biased region" description="Polar residues" evidence="1">
    <location>
        <begin position="369"/>
        <end position="378"/>
    </location>
</feature>
<dbReference type="STRING" id="7232.A0A484AW44"/>
<feature type="compositionally biased region" description="Basic and acidic residues" evidence="1">
    <location>
        <begin position="412"/>
        <end position="427"/>
    </location>
</feature>
<feature type="domain" description="Calponin-homology (CH)" evidence="2">
    <location>
        <begin position="22"/>
        <end position="125"/>
    </location>
</feature>
<dbReference type="SUPFAM" id="SSF47576">
    <property type="entry name" value="Calponin-homology domain, CH-domain"/>
    <property type="match status" value="1"/>
</dbReference>
<dbReference type="InterPro" id="IPR027328">
    <property type="entry name" value="MAPRE"/>
</dbReference>
<protein>
    <recommendedName>
        <fullName evidence="2">Calponin-homology (CH) domain-containing protein</fullName>
    </recommendedName>
</protein>
<dbReference type="OMA" id="KPWQQAG"/>